<proteinExistence type="inferred from homology"/>
<dbReference type="InterPro" id="IPR004089">
    <property type="entry name" value="MCPsignal_dom"/>
</dbReference>
<organism evidence="11 12">
    <name type="scientific">Candidatus Nitrotoga arctica</name>
    <dbReference type="NCBI Taxonomy" id="453162"/>
    <lineage>
        <taxon>Bacteria</taxon>
        <taxon>Pseudomonadati</taxon>
        <taxon>Pseudomonadota</taxon>
        <taxon>Betaproteobacteria</taxon>
        <taxon>Nitrosomonadales</taxon>
        <taxon>Gallionellaceae</taxon>
        <taxon>Candidatus Nitrotoga</taxon>
    </lineage>
</organism>
<evidence type="ECO:0000256" key="4">
    <source>
        <dbReference type="ARBA" id="ARBA00023136"/>
    </source>
</evidence>
<evidence type="ECO:0000256" key="8">
    <source>
        <dbReference type="SAM" id="Phobius"/>
    </source>
</evidence>
<keyword evidence="2 8" id="KW-0812">Transmembrane</keyword>
<dbReference type="PROSITE" id="PS50885">
    <property type="entry name" value="HAMP"/>
    <property type="match status" value="1"/>
</dbReference>
<dbReference type="Gene3D" id="6.10.340.10">
    <property type="match status" value="1"/>
</dbReference>
<keyword evidence="4 8" id="KW-0472">Membrane</keyword>
<evidence type="ECO:0000259" key="10">
    <source>
        <dbReference type="PROSITE" id="PS50885"/>
    </source>
</evidence>
<evidence type="ECO:0000256" key="6">
    <source>
        <dbReference type="ARBA" id="ARBA00029447"/>
    </source>
</evidence>
<keyword evidence="5 7" id="KW-0807">Transducer</keyword>
<protein>
    <recommendedName>
        <fullName evidence="13">Methyl-accepting chemotaxis protein</fullName>
    </recommendedName>
</protein>
<evidence type="ECO:0000259" key="9">
    <source>
        <dbReference type="PROSITE" id="PS50111"/>
    </source>
</evidence>
<dbReference type="Pfam" id="PF00672">
    <property type="entry name" value="HAMP"/>
    <property type="match status" value="1"/>
</dbReference>
<dbReference type="SMART" id="SM00283">
    <property type="entry name" value="MA"/>
    <property type="match status" value="1"/>
</dbReference>
<accession>A0ABN8AHN1</accession>
<dbReference type="PANTHER" id="PTHR32089">
    <property type="entry name" value="METHYL-ACCEPTING CHEMOTAXIS PROTEIN MCPB"/>
    <property type="match status" value="1"/>
</dbReference>
<evidence type="ECO:0000256" key="1">
    <source>
        <dbReference type="ARBA" id="ARBA00004141"/>
    </source>
</evidence>
<dbReference type="InterPro" id="IPR003660">
    <property type="entry name" value="HAMP_dom"/>
</dbReference>
<name>A0ABN8AHN1_9PROT</name>
<sequence>MKSRLKITFLTRMKLWQKFLLLGAVALPAAGVPAYLFLTQTTAAIQTAKLEASGIDPAAKLLKVIQNTQQHRGLAAAFIGGNASIAADRAAKETEVARAISTFDPYMKDTNNAKQAEAWDKVKTDWTRIATETASQRADARKSFADHSALVATELTLLDLLMDHYKLSFESDAATHFLIQATLADLPQVAETLGQVRAFGAARLAEAEHLVIAQQSGTELDKETLTLTDRATMATLISALTARTNQATNQLGKAQIEEARIKNKIAGKDQVAEEQIKHLAGLAAAEISNAQRLQFSSAEYVKQFTASINDQFKLIDIAMVALNDELQLKVANLLKRSLTLSGVVLAFIIFAAFLALLITRNVTDTVRLLQLSVEKVRGGDNTALGSIEAKDEVGDLGRTVNQLLEERMAAQRKAEAETEALNDSVISLLQTMQKLSEKNLTVKAPVTQDIVGTVSDAVNQHTEETSKVLYRVMQIAGQVENSSVKLKGQADQVQATAAVERKGVEEMIRELATSTEAMNNVAQLTAKSHIASGDATRSTFSALNAVTGTMKGMNSIREMIAETEKRIKRLGERSQEISGIVNLINTIAERTHVLALNASVQAAVAGDAGRGFAVVAEEVQRLAESSRNATAQIGTLVNNIQIETNDTINTVNKTISQVVQGTEFAEKAGVQMAETQKATDNLVELVLQIAVSLEVQIKSAEILQNRVEDIGRSAEKTGEQITTQTAETNLLSRSAEQLVRTVGVFKLPSAQTLGLSIMPERTSAMPKLQAVV</sequence>
<evidence type="ECO:0000256" key="5">
    <source>
        <dbReference type="ARBA" id="ARBA00023224"/>
    </source>
</evidence>
<comment type="similarity">
    <text evidence="6">Belongs to the methyl-accepting chemotaxis (MCP) protein family.</text>
</comment>
<evidence type="ECO:0008006" key="13">
    <source>
        <dbReference type="Google" id="ProtNLM"/>
    </source>
</evidence>
<dbReference type="SUPFAM" id="SSF58104">
    <property type="entry name" value="Methyl-accepting chemotaxis protein (MCP) signaling domain"/>
    <property type="match status" value="1"/>
</dbReference>
<dbReference type="Proteomes" id="UP000839052">
    <property type="component" value="Chromosome"/>
</dbReference>
<evidence type="ECO:0000256" key="3">
    <source>
        <dbReference type="ARBA" id="ARBA00022989"/>
    </source>
</evidence>
<dbReference type="EMBL" id="OU912926">
    <property type="protein sequence ID" value="CAG9932244.1"/>
    <property type="molecule type" value="Genomic_DNA"/>
</dbReference>
<evidence type="ECO:0000256" key="2">
    <source>
        <dbReference type="ARBA" id="ARBA00022692"/>
    </source>
</evidence>
<evidence type="ECO:0000313" key="12">
    <source>
        <dbReference type="Proteomes" id="UP000839052"/>
    </source>
</evidence>
<dbReference type="RefSeq" id="WP_239796208.1">
    <property type="nucleotide sequence ID" value="NZ_OU912926.1"/>
</dbReference>
<feature type="domain" description="Methyl-accepting transducer" evidence="9">
    <location>
        <begin position="475"/>
        <end position="711"/>
    </location>
</feature>
<dbReference type="Pfam" id="PF00015">
    <property type="entry name" value="MCPsignal"/>
    <property type="match status" value="1"/>
</dbReference>
<gene>
    <name evidence="11" type="ORF">NTG6680_0991</name>
</gene>
<feature type="transmembrane region" description="Helical" evidence="8">
    <location>
        <begin position="338"/>
        <end position="358"/>
    </location>
</feature>
<comment type="subcellular location">
    <subcellularLocation>
        <location evidence="1">Membrane</location>
        <topology evidence="1">Multi-pass membrane protein</topology>
    </subcellularLocation>
</comment>
<reference evidence="11 12" key="1">
    <citation type="submission" date="2021-10" db="EMBL/GenBank/DDBJ databases">
        <authorList>
            <person name="Koch H."/>
        </authorList>
    </citation>
    <scope>NUCLEOTIDE SEQUENCE [LARGE SCALE GENOMIC DNA]</scope>
    <source>
        <strain evidence="11">6680</strain>
    </source>
</reference>
<evidence type="ECO:0000256" key="7">
    <source>
        <dbReference type="PROSITE-ProRule" id="PRU00284"/>
    </source>
</evidence>
<keyword evidence="3 8" id="KW-1133">Transmembrane helix</keyword>
<dbReference type="Gene3D" id="1.10.287.950">
    <property type="entry name" value="Methyl-accepting chemotaxis protein"/>
    <property type="match status" value="1"/>
</dbReference>
<evidence type="ECO:0000313" key="11">
    <source>
        <dbReference type="EMBL" id="CAG9932244.1"/>
    </source>
</evidence>
<dbReference type="PROSITE" id="PS50111">
    <property type="entry name" value="CHEMOTAXIS_TRANSDUC_2"/>
    <property type="match status" value="1"/>
</dbReference>
<keyword evidence="12" id="KW-1185">Reference proteome</keyword>
<dbReference type="PANTHER" id="PTHR32089:SF119">
    <property type="entry name" value="METHYL-ACCEPTING CHEMOTAXIS PROTEIN CTPL"/>
    <property type="match status" value="1"/>
</dbReference>
<feature type="domain" description="HAMP" evidence="10">
    <location>
        <begin position="360"/>
        <end position="412"/>
    </location>
</feature>